<dbReference type="Proteomes" id="UP000799757">
    <property type="component" value="Unassembled WGS sequence"/>
</dbReference>
<protein>
    <submittedName>
        <fullName evidence="2">Uncharacterized protein</fullName>
    </submittedName>
</protein>
<evidence type="ECO:0000256" key="1">
    <source>
        <dbReference type="SAM" id="MobiDB-lite"/>
    </source>
</evidence>
<sequence>MHAIILFLLAFGSTAIGFALTFTMMGFVLARLESLIAHLAVERSAHKSLFVQRPSSDNHGSKSRLPLKRQVKKRYARRSISGSPFPPLLEVPTGGTNCVVM</sequence>
<keyword evidence="3" id="KW-1185">Reference proteome</keyword>
<feature type="region of interest" description="Disordered" evidence="1">
    <location>
        <begin position="52"/>
        <end position="77"/>
    </location>
</feature>
<dbReference type="AlphaFoldDB" id="A0A6A6XQG4"/>
<reference evidence="2" key="1">
    <citation type="journal article" date="2020" name="Stud. Mycol.">
        <title>101 Dothideomycetes genomes: a test case for predicting lifestyles and emergence of pathogens.</title>
        <authorList>
            <person name="Haridas S."/>
            <person name="Albert R."/>
            <person name="Binder M."/>
            <person name="Bloem J."/>
            <person name="Labutti K."/>
            <person name="Salamov A."/>
            <person name="Andreopoulos B."/>
            <person name="Baker S."/>
            <person name="Barry K."/>
            <person name="Bills G."/>
            <person name="Bluhm B."/>
            <person name="Cannon C."/>
            <person name="Castanera R."/>
            <person name="Culley D."/>
            <person name="Daum C."/>
            <person name="Ezra D."/>
            <person name="Gonzalez J."/>
            <person name="Henrissat B."/>
            <person name="Kuo A."/>
            <person name="Liang C."/>
            <person name="Lipzen A."/>
            <person name="Lutzoni F."/>
            <person name="Magnuson J."/>
            <person name="Mondo S."/>
            <person name="Nolan M."/>
            <person name="Ohm R."/>
            <person name="Pangilinan J."/>
            <person name="Park H.-J."/>
            <person name="Ramirez L."/>
            <person name="Alfaro M."/>
            <person name="Sun H."/>
            <person name="Tritt A."/>
            <person name="Yoshinaga Y."/>
            <person name="Zwiers L.-H."/>
            <person name="Turgeon B."/>
            <person name="Goodwin S."/>
            <person name="Spatafora J."/>
            <person name="Crous P."/>
            <person name="Grigoriev I."/>
        </authorList>
    </citation>
    <scope>NUCLEOTIDE SEQUENCE</scope>
    <source>
        <strain evidence="2">CBS 109.77</strain>
    </source>
</reference>
<organism evidence="2 3">
    <name type="scientific">Melanomma pulvis-pyrius CBS 109.77</name>
    <dbReference type="NCBI Taxonomy" id="1314802"/>
    <lineage>
        <taxon>Eukaryota</taxon>
        <taxon>Fungi</taxon>
        <taxon>Dikarya</taxon>
        <taxon>Ascomycota</taxon>
        <taxon>Pezizomycotina</taxon>
        <taxon>Dothideomycetes</taxon>
        <taxon>Pleosporomycetidae</taxon>
        <taxon>Pleosporales</taxon>
        <taxon>Melanommataceae</taxon>
        <taxon>Melanomma</taxon>
    </lineage>
</organism>
<feature type="compositionally biased region" description="Basic residues" evidence="1">
    <location>
        <begin position="61"/>
        <end position="77"/>
    </location>
</feature>
<gene>
    <name evidence="2" type="ORF">K505DRAFT_333625</name>
</gene>
<evidence type="ECO:0000313" key="2">
    <source>
        <dbReference type="EMBL" id="KAF2798185.1"/>
    </source>
</evidence>
<proteinExistence type="predicted"/>
<accession>A0A6A6XQG4</accession>
<evidence type="ECO:0000313" key="3">
    <source>
        <dbReference type="Proteomes" id="UP000799757"/>
    </source>
</evidence>
<name>A0A6A6XQG4_9PLEO</name>
<dbReference type="EMBL" id="MU001789">
    <property type="protein sequence ID" value="KAF2798185.1"/>
    <property type="molecule type" value="Genomic_DNA"/>
</dbReference>